<dbReference type="Proteomes" id="UP001231189">
    <property type="component" value="Unassembled WGS sequence"/>
</dbReference>
<dbReference type="Pfam" id="PF03456">
    <property type="entry name" value="uDENN"/>
    <property type="match status" value="1"/>
</dbReference>
<gene>
    <name evidence="3" type="ORF">QYE76_025831</name>
</gene>
<comment type="caution">
    <text evidence="3">The sequence shown here is derived from an EMBL/GenBank/DDBJ whole genome shotgun (WGS) entry which is preliminary data.</text>
</comment>
<dbReference type="EMBL" id="JAUUTY010000006">
    <property type="protein sequence ID" value="KAK1620314.1"/>
    <property type="molecule type" value="Genomic_DNA"/>
</dbReference>
<evidence type="ECO:0000313" key="3">
    <source>
        <dbReference type="EMBL" id="KAK1620314.1"/>
    </source>
</evidence>
<dbReference type="InterPro" id="IPR051942">
    <property type="entry name" value="DENN_domain_containing_2"/>
</dbReference>
<keyword evidence="4" id="KW-1185">Reference proteome</keyword>
<evidence type="ECO:0000256" key="1">
    <source>
        <dbReference type="SAM" id="MobiDB-lite"/>
    </source>
</evidence>
<dbReference type="PANTHER" id="PTHR15288:SF4">
    <property type="entry name" value="OS02G0777100 PROTEIN"/>
    <property type="match status" value="1"/>
</dbReference>
<dbReference type="SMART" id="SM00799">
    <property type="entry name" value="DENN"/>
    <property type="match status" value="1"/>
</dbReference>
<sequence>MVNQNDESEGLKFNAAHLMQTTEEVAKAFISAASAATVQSTRPSVVYSSGEESGSPMRKLQQQFSKIMKGFSNSPEVSGTYNPEILTTHKRQWSRFQLKSLGNRCIKEPSHIFESIVIVGLPPQADIHELENIALGRNDDDAKKSRNIFGNNHHQVHAVSNLEPQVLFTYPPERSLPLKYKDIVSFCLPGGAQVNAVERTPSFSELNEILLGQEQLKESNQSFVFRLQVADDPTLYGCCVLVEEIVQRPSKLVSMLTNEKPVFPRLSRYVVTTPRCYCILSRLPFFELHFGVLQSILMEERLEWLTDGVSMLNSLSPDEICEDDNNREGTEVVGQKLYFDGTIVEISSEPNMDVSKQLSDTDSSSGCRENQLDFISREGQQESGSPLKGQNDLATVTATQCDTAEEPDNCASYTAEEPGNCVSDDTTTDLYGVKTHELDSIPAVPVVPNESDAEKIWNISDDTTTDISGVKTHELDSIPVILNESDTDKNWDFSHEIVYDGELDIFVNDTILPLIRSRLSEGSESPPSSQDSPSESINSRNDTHDMDLEEPSSIGHGDVVGHNSILQWAKAKKYGSLQVVCQYYQLQCPARGSSLNFHPLEHLHSLKFHRPGETALHLAGSTIDLRSRDTSLEVAEMRNALYAEEESTALSTWAVASLCGCLRLEHVMSLFAAALLEKQIVIVCSNLGMLSASVLSMIPLIRPYQWQSLLIPVLPNDMLDFLDAPVPYIVGVQKISDLQSRLANAVIIDANKNQIKSASIPQLPQQRELLSNLRPYHSRLVGESYLARKRPVYECTDAQVEAAKGFLAVLRSYLDSLCSNLRSHTITNVQSNNDKVSLILRESFIGSFPTRDRPFMKLFVDTQLFSVHTDLVLSFYQKD</sequence>
<reference evidence="3" key="1">
    <citation type="submission" date="2023-07" db="EMBL/GenBank/DDBJ databases">
        <title>A chromosome-level genome assembly of Lolium multiflorum.</title>
        <authorList>
            <person name="Chen Y."/>
            <person name="Copetti D."/>
            <person name="Kolliker R."/>
            <person name="Studer B."/>
        </authorList>
    </citation>
    <scope>NUCLEOTIDE SEQUENCE</scope>
    <source>
        <strain evidence="3">02402/16</strain>
        <tissue evidence="3">Leaf</tissue>
    </source>
</reference>
<evidence type="ECO:0000259" key="2">
    <source>
        <dbReference type="PROSITE" id="PS50211"/>
    </source>
</evidence>
<name>A0AAD8VUZ9_LOLMU</name>
<protein>
    <recommendedName>
        <fullName evidence="2">UDENN domain-containing protein</fullName>
    </recommendedName>
</protein>
<dbReference type="Pfam" id="PF02141">
    <property type="entry name" value="DENN"/>
    <property type="match status" value="1"/>
</dbReference>
<dbReference type="PANTHER" id="PTHR15288">
    <property type="entry name" value="DENN DOMAIN-CONTAINING PROTEIN 2"/>
    <property type="match status" value="1"/>
</dbReference>
<accession>A0AAD8VUZ9</accession>
<dbReference type="AlphaFoldDB" id="A0AAD8VUZ9"/>
<organism evidence="3 4">
    <name type="scientific">Lolium multiflorum</name>
    <name type="common">Italian ryegrass</name>
    <name type="synonym">Lolium perenne subsp. multiflorum</name>
    <dbReference type="NCBI Taxonomy" id="4521"/>
    <lineage>
        <taxon>Eukaryota</taxon>
        <taxon>Viridiplantae</taxon>
        <taxon>Streptophyta</taxon>
        <taxon>Embryophyta</taxon>
        <taxon>Tracheophyta</taxon>
        <taxon>Spermatophyta</taxon>
        <taxon>Magnoliopsida</taxon>
        <taxon>Liliopsida</taxon>
        <taxon>Poales</taxon>
        <taxon>Poaceae</taxon>
        <taxon>BOP clade</taxon>
        <taxon>Pooideae</taxon>
        <taxon>Poodae</taxon>
        <taxon>Poeae</taxon>
        <taxon>Poeae Chloroplast Group 2 (Poeae type)</taxon>
        <taxon>Loliodinae</taxon>
        <taxon>Loliinae</taxon>
        <taxon>Lolium</taxon>
    </lineage>
</organism>
<dbReference type="PROSITE" id="PS50211">
    <property type="entry name" value="DENN"/>
    <property type="match status" value="1"/>
</dbReference>
<dbReference type="InterPro" id="IPR005113">
    <property type="entry name" value="uDENN_dom"/>
</dbReference>
<dbReference type="InterPro" id="IPR001194">
    <property type="entry name" value="cDENN_dom"/>
</dbReference>
<feature type="region of interest" description="Disordered" evidence="1">
    <location>
        <begin position="519"/>
        <end position="556"/>
    </location>
</feature>
<dbReference type="InterPro" id="IPR043153">
    <property type="entry name" value="DENN_C"/>
</dbReference>
<proteinExistence type="predicted"/>
<evidence type="ECO:0000313" key="4">
    <source>
        <dbReference type="Proteomes" id="UP001231189"/>
    </source>
</evidence>
<dbReference type="Gene3D" id="3.40.50.11500">
    <property type="match status" value="1"/>
</dbReference>
<dbReference type="InterPro" id="IPR037516">
    <property type="entry name" value="Tripartite_DENN"/>
</dbReference>
<feature type="domain" description="UDENN" evidence="2">
    <location>
        <begin position="476"/>
        <end position="879"/>
    </location>
</feature>
<dbReference type="Gene3D" id="3.30.450.200">
    <property type="match status" value="1"/>
</dbReference>
<feature type="compositionally biased region" description="Low complexity" evidence="1">
    <location>
        <begin position="520"/>
        <end position="539"/>
    </location>
</feature>